<dbReference type="Pfam" id="PF02620">
    <property type="entry name" value="YceD"/>
    <property type="match status" value="1"/>
</dbReference>
<accession>A0A074JPM7</accession>
<comment type="caution">
    <text evidence="2">The sequence shown here is derived from an EMBL/GenBank/DDBJ whole genome shotgun (WGS) entry which is preliminary data.</text>
</comment>
<feature type="region of interest" description="Disordered" evidence="1">
    <location>
        <begin position="157"/>
        <end position="176"/>
    </location>
</feature>
<evidence type="ECO:0008006" key="4">
    <source>
        <dbReference type="Google" id="ProtNLM"/>
    </source>
</evidence>
<dbReference type="AlphaFoldDB" id="A0A074JPM7"/>
<dbReference type="eggNOG" id="COG1399">
    <property type="taxonomic scope" value="Bacteria"/>
</dbReference>
<proteinExistence type="predicted"/>
<evidence type="ECO:0000256" key="1">
    <source>
        <dbReference type="SAM" id="MobiDB-lite"/>
    </source>
</evidence>
<organism evidence="2 3">
    <name type="scientific">Thioclava pacifica DSM 10166</name>
    <dbReference type="NCBI Taxonomy" id="1353537"/>
    <lineage>
        <taxon>Bacteria</taxon>
        <taxon>Pseudomonadati</taxon>
        <taxon>Pseudomonadota</taxon>
        <taxon>Alphaproteobacteria</taxon>
        <taxon>Rhodobacterales</taxon>
        <taxon>Paracoccaceae</taxon>
        <taxon>Thioclava</taxon>
    </lineage>
</organism>
<dbReference type="STRING" id="1353537.TP2_13115"/>
<dbReference type="Proteomes" id="UP000027432">
    <property type="component" value="Unassembled WGS sequence"/>
</dbReference>
<dbReference type="RefSeq" id="WP_051692735.1">
    <property type="nucleotide sequence ID" value="NZ_AUND01000039.1"/>
</dbReference>
<sequence length="195" mass="21349">MSTHPTEELPPAPEELWSAPMRLAELPARKPTRFDIKADAPTRAAIAEWAGIVGIENLGLKGELSPRGRSDWDLRATLTARVVQECVITLAPVSTDLREEVTRRYLADMEMPKAEEVEMPEDDSAEPLPAVVDLAVVAIEALELALPLYPRAEGAEIESAQVTEPGAEPMTDDDLKPFANLRDLLAKRDSGDTQE</sequence>
<keyword evidence="3" id="KW-1185">Reference proteome</keyword>
<evidence type="ECO:0000313" key="2">
    <source>
        <dbReference type="EMBL" id="KEO51327.1"/>
    </source>
</evidence>
<evidence type="ECO:0000313" key="3">
    <source>
        <dbReference type="Proteomes" id="UP000027432"/>
    </source>
</evidence>
<dbReference type="EMBL" id="AUND01000039">
    <property type="protein sequence ID" value="KEO51327.1"/>
    <property type="molecule type" value="Genomic_DNA"/>
</dbReference>
<protein>
    <recommendedName>
        <fullName evidence="4">DUF177 domain-containing protein</fullName>
    </recommendedName>
</protein>
<gene>
    <name evidence="2" type="ORF">TP2_13115</name>
</gene>
<dbReference type="OrthoDB" id="8443793at2"/>
<name>A0A074JPM7_9RHOB</name>
<dbReference type="InterPro" id="IPR003772">
    <property type="entry name" value="YceD"/>
</dbReference>
<reference evidence="2 3" key="1">
    <citation type="submission" date="2013-07" db="EMBL/GenBank/DDBJ databases">
        <title>Thioclava pacifica DSM 10166 Genome Sequencing.</title>
        <authorList>
            <person name="Lai Q."/>
            <person name="Shao Z."/>
        </authorList>
    </citation>
    <scope>NUCLEOTIDE SEQUENCE [LARGE SCALE GENOMIC DNA]</scope>
    <source>
        <strain evidence="2 3">DSM 10166</strain>
    </source>
</reference>